<feature type="transmembrane region" description="Helical" evidence="6">
    <location>
        <begin position="607"/>
        <end position="631"/>
    </location>
</feature>
<feature type="transmembrane region" description="Helical" evidence="6">
    <location>
        <begin position="128"/>
        <end position="148"/>
    </location>
</feature>
<dbReference type="PANTHER" id="PTHR16172:SF35">
    <property type="entry name" value="MAJOR FACILITATOR SUPERFAMILY (MFS) PROFILE DOMAIN-CONTAINING PROTEIN"/>
    <property type="match status" value="1"/>
</dbReference>
<gene>
    <name evidence="8" type="ORF">DGAL_LOCUS10437</name>
</gene>
<proteinExistence type="inferred from homology"/>
<dbReference type="InterPro" id="IPR024989">
    <property type="entry name" value="MFS_assoc_dom"/>
</dbReference>
<dbReference type="InterPro" id="IPR051717">
    <property type="entry name" value="MFS_MFSD6"/>
</dbReference>
<evidence type="ECO:0000313" key="9">
    <source>
        <dbReference type="Proteomes" id="UP000789390"/>
    </source>
</evidence>
<feature type="transmembrane region" description="Helical" evidence="6">
    <location>
        <begin position="457"/>
        <end position="478"/>
    </location>
</feature>
<organism evidence="8 9">
    <name type="scientific">Daphnia galeata</name>
    <dbReference type="NCBI Taxonomy" id="27404"/>
    <lineage>
        <taxon>Eukaryota</taxon>
        <taxon>Metazoa</taxon>
        <taxon>Ecdysozoa</taxon>
        <taxon>Arthropoda</taxon>
        <taxon>Crustacea</taxon>
        <taxon>Branchiopoda</taxon>
        <taxon>Diplostraca</taxon>
        <taxon>Cladocera</taxon>
        <taxon>Anomopoda</taxon>
        <taxon>Daphniidae</taxon>
        <taxon>Daphnia</taxon>
    </lineage>
</organism>
<feature type="transmembrane region" description="Helical" evidence="6">
    <location>
        <begin position="498"/>
        <end position="520"/>
    </location>
</feature>
<dbReference type="EMBL" id="CAKKLH010000257">
    <property type="protein sequence ID" value="CAH0107146.1"/>
    <property type="molecule type" value="Genomic_DNA"/>
</dbReference>
<comment type="subcellular location">
    <subcellularLocation>
        <location evidence="1">Membrane</location>
        <topology evidence="1">Multi-pass membrane protein</topology>
    </subcellularLocation>
</comment>
<evidence type="ECO:0000256" key="5">
    <source>
        <dbReference type="ARBA" id="ARBA00023136"/>
    </source>
</evidence>
<evidence type="ECO:0000256" key="4">
    <source>
        <dbReference type="ARBA" id="ARBA00022989"/>
    </source>
</evidence>
<dbReference type="SUPFAM" id="SSF103473">
    <property type="entry name" value="MFS general substrate transporter"/>
    <property type="match status" value="2"/>
</dbReference>
<keyword evidence="3 6" id="KW-0812">Transmembrane</keyword>
<protein>
    <recommendedName>
        <fullName evidence="7">Major facilitator superfamily associated domain-containing protein</fullName>
    </recommendedName>
</protein>
<feature type="transmembrane region" description="Helical" evidence="6">
    <location>
        <begin position="387"/>
        <end position="413"/>
    </location>
</feature>
<keyword evidence="5 6" id="KW-0472">Membrane</keyword>
<accession>A0A8J2WH82</accession>
<feature type="transmembrane region" description="Helical" evidence="6">
    <location>
        <begin position="160"/>
        <end position="178"/>
    </location>
</feature>
<evidence type="ECO:0000256" key="2">
    <source>
        <dbReference type="ARBA" id="ARBA00005241"/>
    </source>
</evidence>
<dbReference type="Gene3D" id="1.20.1250.20">
    <property type="entry name" value="MFS general substrate transporter like domains"/>
    <property type="match status" value="3"/>
</dbReference>
<feature type="transmembrane region" description="Helical" evidence="6">
    <location>
        <begin position="96"/>
        <end position="116"/>
    </location>
</feature>
<comment type="similarity">
    <text evidence="2">Belongs to the major facilitator superfamily. MFSD6 family.</text>
</comment>
<comment type="caution">
    <text evidence="8">The sequence shown here is derived from an EMBL/GenBank/DDBJ whole genome shotgun (WGS) entry which is preliminary data.</text>
</comment>
<feature type="transmembrane region" description="Helical" evidence="6">
    <location>
        <begin position="651"/>
        <end position="671"/>
    </location>
</feature>
<evidence type="ECO:0000313" key="8">
    <source>
        <dbReference type="EMBL" id="CAH0107146.1"/>
    </source>
</evidence>
<evidence type="ECO:0000256" key="6">
    <source>
        <dbReference type="SAM" id="Phobius"/>
    </source>
</evidence>
<keyword evidence="9" id="KW-1185">Reference proteome</keyword>
<feature type="domain" description="Major facilitator superfamily associated" evidence="7">
    <location>
        <begin position="92"/>
        <end position="650"/>
    </location>
</feature>
<dbReference type="InterPro" id="IPR036259">
    <property type="entry name" value="MFS_trans_sf"/>
</dbReference>
<dbReference type="Pfam" id="PF12832">
    <property type="entry name" value="MFS_1_like"/>
    <property type="match status" value="1"/>
</dbReference>
<dbReference type="GO" id="GO:0016020">
    <property type="term" value="C:membrane"/>
    <property type="evidence" value="ECO:0007669"/>
    <property type="project" value="UniProtKB-SubCell"/>
</dbReference>
<name>A0A8J2WH82_9CRUS</name>
<dbReference type="AlphaFoldDB" id="A0A8J2WH82"/>
<evidence type="ECO:0000256" key="1">
    <source>
        <dbReference type="ARBA" id="ARBA00004141"/>
    </source>
</evidence>
<dbReference type="Proteomes" id="UP000789390">
    <property type="component" value="Unassembled WGS sequence"/>
</dbReference>
<evidence type="ECO:0000256" key="3">
    <source>
        <dbReference type="ARBA" id="ARBA00022692"/>
    </source>
</evidence>
<evidence type="ECO:0000259" key="7">
    <source>
        <dbReference type="Pfam" id="PF12832"/>
    </source>
</evidence>
<keyword evidence="4 6" id="KW-1133">Transmembrane helix</keyword>
<dbReference type="PANTHER" id="PTHR16172">
    <property type="entry name" value="MAJOR FACILITATOR SUPERFAMILY DOMAIN-CONTAINING PROTEIN 6-LIKE"/>
    <property type="match status" value="1"/>
</dbReference>
<feature type="transmembrane region" description="Helical" evidence="6">
    <location>
        <begin position="425"/>
        <end position="445"/>
    </location>
</feature>
<reference evidence="8" key="1">
    <citation type="submission" date="2021-11" db="EMBL/GenBank/DDBJ databases">
        <authorList>
            <person name="Schell T."/>
        </authorList>
    </citation>
    <scope>NUCLEOTIDE SEQUENCE</scope>
    <source>
        <strain evidence="8">M5</strain>
    </source>
</reference>
<dbReference type="OrthoDB" id="10061976at2759"/>
<sequence>MTVLLANLLTLRKSPVIPATQKTIEAATTTPVQHLPFRLSKKSTVLPFDDMDEDAAIRSVNNPQTTGNPNESQKKRKGMALLIYDLKHRDLIPIKILTFILFAGIGSLFSFITIHMKSLGMTVEETGIINGVSSTTAIFAPFLLGLIADKIGNFKVMMSVLTSIVTAITLLFLLVPVGRKSNTFPVNMTLAMGCHSTSFVLTDLDSNICQLKLANQSEIRVVLEECGYFCYNRNNSSISYSESHLKMIQSTEEIRDPVFFPKNWSLNVSCSKTPEGEETCIVDTQSSGTAGSRNLTLGLIAPINATNMFNISWMAMDDNQPKMNNVQCTLPSRQKLFYQDFINQTDNNNNMVDPFCVPQCIVRVNRSDLCSNLAGEEIFNPQLTFGLYMLLRAMFDMSCGVLDLFVGASVALTNEVGGDYGFQRMFGFIGVAIFSPISGALIDHFTSSAQGNIRPAFYLFAGLYGIAVIVMLTINLEFKLPAKNPMKDVKSLLKNVELDMLLFAAFILGISGGYCTFWLFPFLEEIGGTRSVMGLSNTLQSVVSIPFLLFSDLIFRKLSHPNVIAICFGVNDIRICSTPMLCLLFEPMEAIATTFLRTSMIVYANQFGTTSTVASVQGLLSGISFGLGWGVSSYGGSLLISAYGQRVTFRILGVISFLTAFIYLLFNFFYLRPRNNKLNNQ</sequence>